<keyword evidence="2" id="KW-0472">Membrane</keyword>
<keyword evidence="5" id="KW-1185">Reference proteome</keyword>
<dbReference type="RefSeq" id="WP_214621870.1">
    <property type="nucleotide sequence ID" value="NZ_JAHGAW010000002.1"/>
</dbReference>
<gene>
    <name evidence="4" type="ORF">KK488_04175</name>
</gene>
<dbReference type="EMBL" id="JAHGAW010000002">
    <property type="protein sequence ID" value="MBT2186136.1"/>
    <property type="molecule type" value="Genomic_DNA"/>
</dbReference>
<evidence type="ECO:0000313" key="4">
    <source>
        <dbReference type="EMBL" id="MBT2186136.1"/>
    </source>
</evidence>
<dbReference type="Proteomes" id="UP001138757">
    <property type="component" value="Unassembled WGS sequence"/>
</dbReference>
<dbReference type="GO" id="GO:0015562">
    <property type="term" value="F:efflux transmembrane transporter activity"/>
    <property type="evidence" value="ECO:0007669"/>
    <property type="project" value="InterPro"/>
</dbReference>
<name>A0A9X1IPV0_9SPHN</name>
<evidence type="ECO:0000313" key="5">
    <source>
        <dbReference type="Proteomes" id="UP001138757"/>
    </source>
</evidence>
<organism evidence="4 5">
    <name type="scientific">Sphingobium nicotianae</name>
    <dbReference type="NCBI Taxonomy" id="2782607"/>
    <lineage>
        <taxon>Bacteria</taxon>
        <taxon>Pseudomonadati</taxon>
        <taxon>Pseudomonadota</taxon>
        <taxon>Alphaproteobacteria</taxon>
        <taxon>Sphingomonadales</taxon>
        <taxon>Sphingomonadaceae</taxon>
        <taxon>Sphingobium</taxon>
    </lineage>
</organism>
<comment type="subcellular location">
    <subcellularLocation>
        <location evidence="2">Cell membrane</location>
        <topology evidence="2">Lipid-anchor</topology>
    </subcellularLocation>
</comment>
<protein>
    <submittedName>
        <fullName evidence="4">Efflux transporter outer membrane subunit</fullName>
    </submittedName>
</protein>
<dbReference type="AlphaFoldDB" id="A0A9X1IPV0"/>
<dbReference type="InterPro" id="IPR003423">
    <property type="entry name" value="OMP_efflux"/>
</dbReference>
<dbReference type="GO" id="GO:0005886">
    <property type="term" value="C:plasma membrane"/>
    <property type="evidence" value="ECO:0007669"/>
    <property type="project" value="UniProtKB-SubCell"/>
</dbReference>
<dbReference type="SUPFAM" id="SSF56954">
    <property type="entry name" value="Outer membrane efflux proteins (OEP)"/>
    <property type="match status" value="1"/>
</dbReference>
<dbReference type="PROSITE" id="PS51257">
    <property type="entry name" value="PROKAR_LIPOPROTEIN"/>
    <property type="match status" value="1"/>
</dbReference>
<keyword evidence="2" id="KW-0564">Palmitate</keyword>
<proteinExistence type="inferred from homology"/>
<evidence type="ECO:0000256" key="2">
    <source>
        <dbReference type="RuleBase" id="RU362097"/>
    </source>
</evidence>
<dbReference type="Gene3D" id="1.20.1600.10">
    <property type="entry name" value="Outer membrane efflux proteins (OEP)"/>
    <property type="match status" value="1"/>
</dbReference>
<comment type="similarity">
    <text evidence="1 2">Belongs to the outer membrane factor (OMF) (TC 1.B.17) family.</text>
</comment>
<dbReference type="PANTHER" id="PTHR30203:SF25">
    <property type="entry name" value="OUTER MEMBRANE PROTEIN-RELATED"/>
    <property type="match status" value="1"/>
</dbReference>
<evidence type="ECO:0000256" key="3">
    <source>
        <dbReference type="SAM" id="Coils"/>
    </source>
</evidence>
<keyword evidence="2" id="KW-0449">Lipoprotein</keyword>
<accession>A0A9X1IPV0</accession>
<sequence>MKHVSSVLFCTFLVSACSVGPTYRPSSAADLGVPDGWSVVAAPAAEDLTRWWSKFNDPVLTRLVDQASASNLDLAQAIARLRQAREQLAVSQASLFPSLSGSAGYSRTEPIRGGVTTTTLPNGTVTTTGSGGRSSFSLGLDASYQVDLFGGVRSGVAASRADYEAAGFDYATVLLSVESEVARNYVLARAYQAQLDNAKASLAIQDDNLEIVGFRVQAGLVSSLDAEQARASRAQTAAAIAPIEQQYNAAVSRIAVLTGQAPGALKPLLAAPQPIPVGPADVAAGIPANILRQRPDVRAAERNLAAATAQIGVAKAQLFPALNLSGSLSANAGNFSSVLDTITGGLFASLSQVIFDGGRLSAQVRASRAAADGAFAAYKSSVLTALEDVENAVMALRSATEREQQFAIAYDAASNSAILARSQYRSGLTDFTTLNTQEAALISARNGLVQARSDKGTALIALYGALGGGWDSAVTPTAPAAPPSASAPN</sequence>
<keyword evidence="3" id="KW-0175">Coiled coil</keyword>
<evidence type="ECO:0000256" key="1">
    <source>
        <dbReference type="ARBA" id="ARBA00007613"/>
    </source>
</evidence>
<keyword evidence="2" id="KW-0812">Transmembrane</keyword>
<feature type="coiled-coil region" evidence="3">
    <location>
        <begin position="67"/>
        <end position="94"/>
    </location>
</feature>
<reference evidence="4" key="1">
    <citation type="submission" date="2021-05" db="EMBL/GenBank/DDBJ databases">
        <title>Genome of Sphingobium sp. strain.</title>
        <authorList>
            <person name="Fan R."/>
        </authorList>
    </citation>
    <scope>NUCLEOTIDE SEQUENCE</scope>
    <source>
        <strain evidence="4">H33</strain>
    </source>
</reference>
<dbReference type="PANTHER" id="PTHR30203">
    <property type="entry name" value="OUTER MEMBRANE CATION EFFLUX PROTEIN"/>
    <property type="match status" value="1"/>
</dbReference>
<dbReference type="Pfam" id="PF02321">
    <property type="entry name" value="OEP"/>
    <property type="match status" value="2"/>
</dbReference>
<keyword evidence="2" id="KW-1134">Transmembrane beta strand</keyword>
<dbReference type="NCBIfam" id="TIGR01845">
    <property type="entry name" value="outer_NodT"/>
    <property type="match status" value="1"/>
</dbReference>
<comment type="caution">
    <text evidence="4">The sequence shown here is derived from an EMBL/GenBank/DDBJ whole genome shotgun (WGS) entry which is preliminary data.</text>
</comment>
<dbReference type="Gene3D" id="2.20.200.10">
    <property type="entry name" value="Outer membrane efflux proteins (OEP)"/>
    <property type="match status" value="1"/>
</dbReference>
<dbReference type="InterPro" id="IPR010131">
    <property type="entry name" value="MdtP/NodT-like"/>
</dbReference>